<keyword evidence="2" id="KW-1185">Reference proteome</keyword>
<dbReference type="AlphaFoldDB" id="A0A8H7A7V2"/>
<protein>
    <submittedName>
        <fullName evidence="1">Uncharacterized protein</fullName>
    </submittedName>
</protein>
<gene>
    <name evidence="1" type="ORF">GJ744_005196</name>
</gene>
<comment type="caution">
    <text evidence="1">The sequence shown here is derived from an EMBL/GenBank/DDBJ whole genome shotgun (WGS) entry which is preliminary data.</text>
</comment>
<accession>A0A8H7A7V2</accession>
<name>A0A8H7A7V2_9EURO</name>
<reference evidence="1" key="1">
    <citation type="submission" date="2020-02" db="EMBL/GenBank/DDBJ databases">
        <authorList>
            <person name="Palmer J.M."/>
        </authorList>
    </citation>
    <scope>NUCLEOTIDE SEQUENCE</scope>
    <source>
        <strain evidence="1">EPUS1.4</strain>
        <tissue evidence="1">Thallus</tissue>
    </source>
</reference>
<evidence type="ECO:0000313" key="2">
    <source>
        <dbReference type="Proteomes" id="UP000606974"/>
    </source>
</evidence>
<organism evidence="1 2">
    <name type="scientific">Endocarpon pusillum</name>
    <dbReference type="NCBI Taxonomy" id="364733"/>
    <lineage>
        <taxon>Eukaryota</taxon>
        <taxon>Fungi</taxon>
        <taxon>Dikarya</taxon>
        <taxon>Ascomycota</taxon>
        <taxon>Pezizomycotina</taxon>
        <taxon>Eurotiomycetes</taxon>
        <taxon>Chaetothyriomycetidae</taxon>
        <taxon>Verrucariales</taxon>
        <taxon>Verrucariaceae</taxon>
        <taxon>Endocarpon</taxon>
    </lineage>
</organism>
<dbReference type="OrthoDB" id="3351042at2759"/>
<proteinExistence type="predicted"/>
<dbReference type="Proteomes" id="UP000606974">
    <property type="component" value="Unassembled WGS sequence"/>
</dbReference>
<evidence type="ECO:0000313" key="1">
    <source>
        <dbReference type="EMBL" id="KAF7502757.1"/>
    </source>
</evidence>
<sequence length="72" mass="7788">MDYNKGWFCPLLFASGRTPNIPQAKDFSMAEFDGPGLSADTELTRSLVELLSQDLPIDGLCPTDPKGCNAPI</sequence>
<dbReference type="EMBL" id="JAACFV010000222">
    <property type="protein sequence ID" value="KAF7502757.1"/>
    <property type="molecule type" value="Genomic_DNA"/>
</dbReference>